<evidence type="ECO:0000313" key="2">
    <source>
        <dbReference type="EMBL" id="KAL0118511.1"/>
    </source>
</evidence>
<keyword evidence="3" id="KW-1185">Reference proteome</keyword>
<dbReference type="AlphaFoldDB" id="A0AAW2FUM7"/>
<feature type="compositionally biased region" description="Basic and acidic residues" evidence="1">
    <location>
        <begin position="55"/>
        <end position="68"/>
    </location>
</feature>
<proteinExistence type="predicted"/>
<organism evidence="2 3">
    <name type="scientific">Cardiocondyla obscurior</name>
    <dbReference type="NCBI Taxonomy" id="286306"/>
    <lineage>
        <taxon>Eukaryota</taxon>
        <taxon>Metazoa</taxon>
        <taxon>Ecdysozoa</taxon>
        <taxon>Arthropoda</taxon>
        <taxon>Hexapoda</taxon>
        <taxon>Insecta</taxon>
        <taxon>Pterygota</taxon>
        <taxon>Neoptera</taxon>
        <taxon>Endopterygota</taxon>
        <taxon>Hymenoptera</taxon>
        <taxon>Apocrita</taxon>
        <taxon>Aculeata</taxon>
        <taxon>Formicoidea</taxon>
        <taxon>Formicidae</taxon>
        <taxon>Myrmicinae</taxon>
        <taxon>Cardiocondyla</taxon>
    </lineage>
</organism>
<dbReference type="Proteomes" id="UP001430953">
    <property type="component" value="Unassembled WGS sequence"/>
</dbReference>
<comment type="caution">
    <text evidence="2">The sequence shown here is derived from an EMBL/GenBank/DDBJ whole genome shotgun (WGS) entry which is preliminary data.</text>
</comment>
<accession>A0AAW2FUM7</accession>
<evidence type="ECO:0000313" key="3">
    <source>
        <dbReference type="Proteomes" id="UP001430953"/>
    </source>
</evidence>
<dbReference type="EMBL" id="JADYXP020000008">
    <property type="protein sequence ID" value="KAL0118511.1"/>
    <property type="molecule type" value="Genomic_DNA"/>
</dbReference>
<protein>
    <submittedName>
        <fullName evidence="2">Uncharacterized protein</fullName>
    </submittedName>
</protein>
<name>A0AAW2FUM7_9HYME</name>
<feature type="region of interest" description="Disordered" evidence="1">
    <location>
        <begin position="55"/>
        <end position="81"/>
    </location>
</feature>
<feature type="region of interest" description="Disordered" evidence="1">
    <location>
        <begin position="1"/>
        <end position="34"/>
    </location>
</feature>
<gene>
    <name evidence="2" type="ORF">PUN28_009286</name>
</gene>
<evidence type="ECO:0000256" key="1">
    <source>
        <dbReference type="SAM" id="MobiDB-lite"/>
    </source>
</evidence>
<sequence>MYVETTGITKQGTRPTSRETSPWNCGSDATTDALMRRPATPSRISLWSLLRQERGDPARVQHRKEELRMGNGSEKFGRGYNSDSTTTFKKINGIALSLVKEKSKIGKFIICFPVLQKEYILISCEMQVKTRKQTKV</sequence>
<reference evidence="2 3" key="1">
    <citation type="submission" date="2023-03" db="EMBL/GenBank/DDBJ databases">
        <title>High recombination rates correlate with genetic variation in Cardiocondyla obscurior ants.</title>
        <authorList>
            <person name="Errbii M."/>
        </authorList>
    </citation>
    <scope>NUCLEOTIDE SEQUENCE [LARGE SCALE GENOMIC DNA]</scope>
    <source>
        <strain evidence="2">Alpha-2009</strain>
        <tissue evidence="2">Whole body</tissue>
    </source>
</reference>
<feature type="compositionally biased region" description="Polar residues" evidence="1">
    <location>
        <begin position="1"/>
        <end position="30"/>
    </location>
</feature>